<dbReference type="Proteomes" id="UP001186944">
    <property type="component" value="Unassembled WGS sequence"/>
</dbReference>
<proteinExistence type="predicted"/>
<reference evidence="1" key="1">
    <citation type="submission" date="2019-08" db="EMBL/GenBank/DDBJ databases">
        <title>The improved chromosome-level genome for the pearl oyster Pinctada fucata martensii using PacBio sequencing and Hi-C.</title>
        <authorList>
            <person name="Zheng Z."/>
        </authorList>
    </citation>
    <scope>NUCLEOTIDE SEQUENCE</scope>
    <source>
        <strain evidence="1">ZZ-2019</strain>
        <tissue evidence="1">Adductor muscle</tissue>
    </source>
</reference>
<gene>
    <name evidence="1" type="ORF">FSP39_019130</name>
</gene>
<keyword evidence="2" id="KW-1185">Reference proteome</keyword>
<evidence type="ECO:0008006" key="3">
    <source>
        <dbReference type="Google" id="ProtNLM"/>
    </source>
</evidence>
<dbReference type="AlphaFoldDB" id="A0AA88YKY8"/>
<dbReference type="EMBL" id="VSWD01000002">
    <property type="protein sequence ID" value="KAK3107645.1"/>
    <property type="molecule type" value="Genomic_DNA"/>
</dbReference>
<protein>
    <recommendedName>
        <fullName evidence="3">Nucleic-acid-binding protein from transposon X-element</fullName>
    </recommendedName>
</protein>
<comment type="caution">
    <text evidence="1">The sequence shown here is derived from an EMBL/GenBank/DDBJ whole genome shotgun (WGS) entry which is preliminary data.</text>
</comment>
<name>A0AA88YKY8_PINIB</name>
<sequence length="272" mass="30410">MHTKFKINIIPRANNDTRASLENIQETMRKVDGRPYNYRSLERGPGAYLLINELKDARFWLCFLQLRFSETFTIYLVDSPRYKAVVLKGANTKAKGDWLPNHKLTEKLAEKHSNVVSAQRLLNKDKQPTGAVKVSFLGEVPTKILGLGNRTRSEIYVPPAPRCHKCHGFHRSYACKATEPVKCPKCGGDHDEAQCKNRHSCVNCGGAHHAYYPQCPENKRHKAAHLTSLTEGISYATAVKKTAAISSTVQRPPTAQIVKTVSENVTDNVNAD</sequence>
<organism evidence="1 2">
    <name type="scientific">Pinctada imbricata</name>
    <name type="common">Atlantic pearl-oyster</name>
    <name type="synonym">Pinctada martensii</name>
    <dbReference type="NCBI Taxonomy" id="66713"/>
    <lineage>
        <taxon>Eukaryota</taxon>
        <taxon>Metazoa</taxon>
        <taxon>Spiralia</taxon>
        <taxon>Lophotrochozoa</taxon>
        <taxon>Mollusca</taxon>
        <taxon>Bivalvia</taxon>
        <taxon>Autobranchia</taxon>
        <taxon>Pteriomorphia</taxon>
        <taxon>Pterioida</taxon>
        <taxon>Pterioidea</taxon>
        <taxon>Pteriidae</taxon>
        <taxon>Pinctada</taxon>
    </lineage>
</organism>
<accession>A0AA88YKY8</accession>
<evidence type="ECO:0000313" key="2">
    <source>
        <dbReference type="Proteomes" id="UP001186944"/>
    </source>
</evidence>
<evidence type="ECO:0000313" key="1">
    <source>
        <dbReference type="EMBL" id="KAK3107645.1"/>
    </source>
</evidence>